<dbReference type="EMBL" id="CP045997">
    <property type="protein sequence ID" value="QHV96481.1"/>
    <property type="molecule type" value="Genomic_DNA"/>
</dbReference>
<keyword evidence="3" id="KW-1185">Reference proteome</keyword>
<dbReference type="Gene3D" id="3.40.50.150">
    <property type="entry name" value="Vaccinia Virus protein VP39"/>
    <property type="match status" value="1"/>
</dbReference>
<dbReference type="SUPFAM" id="SSF53335">
    <property type="entry name" value="S-adenosyl-L-methionine-dependent methyltransferases"/>
    <property type="match status" value="1"/>
</dbReference>
<dbReference type="Proteomes" id="UP000464577">
    <property type="component" value="Chromosome"/>
</dbReference>
<dbReference type="Pfam" id="PF13649">
    <property type="entry name" value="Methyltransf_25"/>
    <property type="match status" value="1"/>
</dbReference>
<dbReference type="AlphaFoldDB" id="A0A6P1VTC0"/>
<dbReference type="GO" id="GO:0032259">
    <property type="term" value="P:methylation"/>
    <property type="evidence" value="ECO:0007669"/>
    <property type="project" value="UniProtKB-KW"/>
</dbReference>
<dbReference type="InterPro" id="IPR029063">
    <property type="entry name" value="SAM-dependent_MTases_sf"/>
</dbReference>
<dbReference type="GO" id="GO:0008168">
    <property type="term" value="F:methyltransferase activity"/>
    <property type="evidence" value="ECO:0007669"/>
    <property type="project" value="UniProtKB-KW"/>
</dbReference>
<name>A0A6P1VTC0_9BACT</name>
<evidence type="ECO:0000313" key="2">
    <source>
        <dbReference type="EMBL" id="QHV96481.1"/>
    </source>
</evidence>
<keyword evidence="2" id="KW-0808">Transferase</keyword>
<feature type="domain" description="Methyltransferase" evidence="1">
    <location>
        <begin position="44"/>
        <end position="139"/>
    </location>
</feature>
<evidence type="ECO:0000259" key="1">
    <source>
        <dbReference type="Pfam" id="PF13649"/>
    </source>
</evidence>
<dbReference type="CDD" id="cd02440">
    <property type="entry name" value="AdoMet_MTases"/>
    <property type="match status" value="1"/>
</dbReference>
<organism evidence="2 3">
    <name type="scientific">Spirosoma endbachense</name>
    <dbReference type="NCBI Taxonomy" id="2666025"/>
    <lineage>
        <taxon>Bacteria</taxon>
        <taxon>Pseudomonadati</taxon>
        <taxon>Bacteroidota</taxon>
        <taxon>Cytophagia</taxon>
        <taxon>Cytophagales</taxon>
        <taxon>Cytophagaceae</taxon>
        <taxon>Spirosoma</taxon>
    </lineage>
</organism>
<accession>A0A6P1VTC0</accession>
<sequence>MNSVLGIKGYDDVAQKFIEATITIGFTELHQDFLPFIPEVPGYILDLGAGIGRDAFEFSKRGHSVIAVEPTEEFRIAGEKLYHSPAVKWIDDCLPKLSILGHPAMQFDFILASAVWHHLDEAEQTMAMERIASLLRTKGIFALSLRHGPPGVGCHVFPTSSKLAIQDAKHLNLTTLVCIENQPSLMANKENVSWTRLVFQKQKR</sequence>
<keyword evidence="2" id="KW-0489">Methyltransferase</keyword>
<reference evidence="2 3" key="1">
    <citation type="submission" date="2019-11" db="EMBL/GenBank/DDBJ databases">
        <title>Spirosoma endbachense sp. nov., isolated from a natural salt meadow.</title>
        <authorList>
            <person name="Rojas J."/>
            <person name="Ambika Manirajan B."/>
            <person name="Ratering S."/>
            <person name="Suarez C."/>
            <person name="Geissler-Plaum R."/>
            <person name="Schnell S."/>
        </authorList>
    </citation>
    <scope>NUCLEOTIDE SEQUENCE [LARGE SCALE GENOMIC DNA]</scope>
    <source>
        <strain evidence="2 3">I-24</strain>
    </source>
</reference>
<dbReference type="InterPro" id="IPR041698">
    <property type="entry name" value="Methyltransf_25"/>
</dbReference>
<dbReference type="RefSeq" id="WP_162386890.1">
    <property type="nucleotide sequence ID" value="NZ_CP045997.1"/>
</dbReference>
<proteinExistence type="predicted"/>
<evidence type="ECO:0000313" key="3">
    <source>
        <dbReference type="Proteomes" id="UP000464577"/>
    </source>
</evidence>
<gene>
    <name evidence="2" type="ORF">GJR95_16310</name>
</gene>
<dbReference type="KEGG" id="senf:GJR95_16310"/>
<protein>
    <submittedName>
        <fullName evidence="2">Methyltransferase domain-containing protein</fullName>
    </submittedName>
</protein>